<accession>A0A0F9CCE6</accession>
<comment type="caution">
    <text evidence="2">The sequence shown here is derived from an EMBL/GenBank/DDBJ whole genome shotgun (WGS) entry which is preliminary data.</text>
</comment>
<keyword evidence="1" id="KW-0472">Membrane</keyword>
<keyword evidence="1" id="KW-0812">Transmembrane</keyword>
<protein>
    <submittedName>
        <fullName evidence="2">Uncharacterized protein</fullName>
    </submittedName>
</protein>
<evidence type="ECO:0000256" key="1">
    <source>
        <dbReference type="SAM" id="Phobius"/>
    </source>
</evidence>
<sequence length="43" mass="4653">MDGKSIPSPGEKEIIRVLSYLVLVIGMGVFAITLSLLYLGRVC</sequence>
<organism evidence="2">
    <name type="scientific">marine sediment metagenome</name>
    <dbReference type="NCBI Taxonomy" id="412755"/>
    <lineage>
        <taxon>unclassified sequences</taxon>
        <taxon>metagenomes</taxon>
        <taxon>ecological metagenomes</taxon>
    </lineage>
</organism>
<evidence type="ECO:0000313" key="2">
    <source>
        <dbReference type="EMBL" id="KKL47078.1"/>
    </source>
</evidence>
<gene>
    <name evidence="2" type="ORF">LCGC14_2339140</name>
</gene>
<proteinExistence type="predicted"/>
<dbReference type="EMBL" id="LAZR01033800">
    <property type="protein sequence ID" value="KKL47078.1"/>
    <property type="molecule type" value="Genomic_DNA"/>
</dbReference>
<name>A0A0F9CCE6_9ZZZZ</name>
<reference evidence="2" key="1">
    <citation type="journal article" date="2015" name="Nature">
        <title>Complex archaea that bridge the gap between prokaryotes and eukaryotes.</title>
        <authorList>
            <person name="Spang A."/>
            <person name="Saw J.H."/>
            <person name="Jorgensen S.L."/>
            <person name="Zaremba-Niedzwiedzka K."/>
            <person name="Martijn J."/>
            <person name="Lind A.E."/>
            <person name="van Eijk R."/>
            <person name="Schleper C."/>
            <person name="Guy L."/>
            <person name="Ettema T.J."/>
        </authorList>
    </citation>
    <scope>NUCLEOTIDE SEQUENCE</scope>
</reference>
<feature type="transmembrane region" description="Helical" evidence="1">
    <location>
        <begin position="20"/>
        <end position="39"/>
    </location>
</feature>
<keyword evidence="1" id="KW-1133">Transmembrane helix</keyword>
<dbReference type="AlphaFoldDB" id="A0A0F9CCE6"/>